<feature type="transmembrane region" description="Helical" evidence="7">
    <location>
        <begin position="255"/>
        <end position="273"/>
    </location>
</feature>
<reference evidence="8 9" key="1">
    <citation type="submission" date="2016-09" db="EMBL/GenBank/DDBJ databases">
        <authorList>
            <person name="Capua I."/>
            <person name="De Benedictis P."/>
            <person name="Joannis T."/>
            <person name="Lombin L.H."/>
            <person name="Cattoli G."/>
        </authorList>
    </citation>
    <scope>NUCLEOTIDE SEQUENCE [LARGE SCALE GENOMIC DNA]</scope>
    <source>
        <strain evidence="8 9">ISLP-3</strain>
    </source>
</reference>
<dbReference type="STRING" id="1814289.SAMN05216410_1888"/>
<dbReference type="PANTHER" id="PTHR47089">
    <property type="entry name" value="ABC TRANSPORTER, PERMEASE PROTEIN"/>
    <property type="match status" value="1"/>
</dbReference>
<evidence type="ECO:0000313" key="8">
    <source>
        <dbReference type="EMBL" id="SDC55305.1"/>
    </source>
</evidence>
<dbReference type="CDD" id="cd06580">
    <property type="entry name" value="TM_PBP1_transp_TpRbsC_like"/>
    <property type="match status" value="1"/>
</dbReference>
<keyword evidence="3 7" id="KW-0812">Transmembrane</keyword>
<keyword evidence="5 7" id="KW-0472">Membrane</keyword>
<gene>
    <name evidence="8" type="ORF">SAMN05216410_1888</name>
</gene>
<evidence type="ECO:0000313" key="9">
    <source>
        <dbReference type="Proteomes" id="UP000199039"/>
    </source>
</evidence>
<dbReference type="AlphaFoldDB" id="A0A1G6MK12"/>
<name>A0A1G6MK12_9MICO</name>
<dbReference type="GO" id="GO:0022857">
    <property type="term" value="F:transmembrane transporter activity"/>
    <property type="evidence" value="ECO:0007669"/>
    <property type="project" value="InterPro"/>
</dbReference>
<dbReference type="Proteomes" id="UP000199039">
    <property type="component" value="Unassembled WGS sequence"/>
</dbReference>
<evidence type="ECO:0000256" key="7">
    <source>
        <dbReference type="SAM" id="Phobius"/>
    </source>
</evidence>
<keyword evidence="4 7" id="KW-1133">Transmembrane helix</keyword>
<proteinExistence type="predicted"/>
<keyword evidence="2" id="KW-1003">Cell membrane</keyword>
<protein>
    <submittedName>
        <fullName evidence="8">Nucleoside ABC transporter membrane protein</fullName>
    </submittedName>
</protein>
<feature type="transmembrane region" description="Helical" evidence="7">
    <location>
        <begin position="303"/>
        <end position="323"/>
    </location>
</feature>
<feature type="transmembrane region" description="Helical" evidence="7">
    <location>
        <begin position="378"/>
        <end position="400"/>
    </location>
</feature>
<evidence type="ECO:0000256" key="5">
    <source>
        <dbReference type="ARBA" id="ARBA00023136"/>
    </source>
</evidence>
<dbReference type="EMBL" id="FMYH01000003">
    <property type="protein sequence ID" value="SDC55305.1"/>
    <property type="molecule type" value="Genomic_DNA"/>
</dbReference>
<evidence type="ECO:0000256" key="4">
    <source>
        <dbReference type="ARBA" id="ARBA00022989"/>
    </source>
</evidence>
<feature type="transmembrane region" description="Helical" evidence="7">
    <location>
        <begin position="121"/>
        <end position="138"/>
    </location>
</feature>
<organism evidence="8 9">
    <name type="scientific">Sanguibacter gelidistatuariae</name>
    <dbReference type="NCBI Taxonomy" id="1814289"/>
    <lineage>
        <taxon>Bacteria</taxon>
        <taxon>Bacillati</taxon>
        <taxon>Actinomycetota</taxon>
        <taxon>Actinomycetes</taxon>
        <taxon>Micrococcales</taxon>
        <taxon>Sanguibacteraceae</taxon>
        <taxon>Sanguibacter</taxon>
    </lineage>
</organism>
<dbReference type="GO" id="GO:0005886">
    <property type="term" value="C:plasma membrane"/>
    <property type="evidence" value="ECO:0007669"/>
    <property type="project" value="UniProtKB-SubCell"/>
</dbReference>
<dbReference type="RefSeq" id="WP_245700993.1">
    <property type="nucleotide sequence ID" value="NZ_FMYH01000003.1"/>
</dbReference>
<evidence type="ECO:0000256" key="2">
    <source>
        <dbReference type="ARBA" id="ARBA00022475"/>
    </source>
</evidence>
<dbReference type="PANTHER" id="PTHR47089:SF1">
    <property type="entry name" value="GUANOSINE ABC TRANSPORTER PERMEASE PROTEIN NUPP"/>
    <property type="match status" value="1"/>
</dbReference>
<sequence length="419" mass="43233">MSDQQPVPVDEAPTPRTPHKGHEPDAGGSRTAQMLRDVTTGNFGVTVLAFVLALVIGGLLIIAVNKDVITAAGYIFAKPGDFFAAAWSTVSDAYAAMFRGAVFNYEATTAAKALKPITETMTVATPLIIAALGVAVGFRAGMFNIGAQGQVIMGAAIGGYVGFAWQLPPVLHLLLALLGGVLAGGVWAGIAGFLRARTGAHEVIVTIMLNYVALYLVAFLLTTSAFTRAGSNQPKSPGVKATAQLPLLLGDQFRLNAGFLVAILAAVFVWWLMTRSTWGFRFRAVGSNPHAARTAGMAVSSSFVLVMVVSGALTGLAGAVQILGTERALTGGIAGSIGFDAITVALLGRSKPLGIFLAGLLYAGLNVGGRTMEGATGTPINIVLVIQSLVVLFIAAPPLIRAIFRLPVPNPALVKGVSA</sequence>
<feature type="transmembrane region" description="Helical" evidence="7">
    <location>
        <begin position="354"/>
        <end position="372"/>
    </location>
</feature>
<feature type="transmembrane region" description="Helical" evidence="7">
    <location>
        <begin position="43"/>
        <end position="64"/>
    </location>
</feature>
<evidence type="ECO:0000256" key="6">
    <source>
        <dbReference type="SAM" id="MobiDB-lite"/>
    </source>
</evidence>
<feature type="transmembrane region" description="Helical" evidence="7">
    <location>
        <begin position="203"/>
        <end position="226"/>
    </location>
</feature>
<keyword evidence="9" id="KW-1185">Reference proteome</keyword>
<feature type="transmembrane region" description="Helical" evidence="7">
    <location>
        <begin position="173"/>
        <end position="194"/>
    </location>
</feature>
<feature type="transmembrane region" description="Helical" evidence="7">
    <location>
        <begin position="150"/>
        <end position="167"/>
    </location>
</feature>
<dbReference type="Pfam" id="PF02653">
    <property type="entry name" value="BPD_transp_2"/>
    <property type="match status" value="1"/>
</dbReference>
<evidence type="ECO:0000256" key="1">
    <source>
        <dbReference type="ARBA" id="ARBA00004651"/>
    </source>
</evidence>
<comment type="subcellular location">
    <subcellularLocation>
        <location evidence="1">Cell membrane</location>
        <topology evidence="1">Multi-pass membrane protein</topology>
    </subcellularLocation>
</comment>
<accession>A0A1G6MK12</accession>
<evidence type="ECO:0000256" key="3">
    <source>
        <dbReference type="ARBA" id="ARBA00022692"/>
    </source>
</evidence>
<feature type="region of interest" description="Disordered" evidence="6">
    <location>
        <begin position="1"/>
        <end position="30"/>
    </location>
</feature>
<dbReference type="InterPro" id="IPR001851">
    <property type="entry name" value="ABC_transp_permease"/>
</dbReference>